<evidence type="ECO:0000259" key="1">
    <source>
        <dbReference type="PROSITE" id="PS50943"/>
    </source>
</evidence>
<dbReference type="CDD" id="cd00093">
    <property type="entry name" value="HTH_XRE"/>
    <property type="match status" value="1"/>
</dbReference>
<evidence type="ECO:0000313" key="2">
    <source>
        <dbReference type="EMBL" id="MBT0774239.1"/>
    </source>
</evidence>
<accession>A0ABS5TTW3</accession>
<keyword evidence="3" id="KW-1185">Reference proteome</keyword>
<dbReference type="Gene3D" id="1.10.260.40">
    <property type="entry name" value="lambda repressor-like DNA-binding domains"/>
    <property type="match status" value="1"/>
</dbReference>
<feature type="domain" description="HTH cro/C1-type" evidence="1">
    <location>
        <begin position="32"/>
        <end position="83"/>
    </location>
</feature>
<dbReference type="InterPro" id="IPR010982">
    <property type="entry name" value="Lambda_DNA-bd_dom_sf"/>
</dbReference>
<sequence>MDNRDELRNFLMSRRARITPEEAGLDNVSGQRREQGLRRSDVALLAGVSTDYYAKLERGQLPGASERLLSAVADVLRLDETDRRLLRKLAQNRATHHRSRAYPQAVQRLLMALSGVPVVVRNQRLDLLGGNELGKALYADALTSLEKPVNEARFVFLDPLAGEFWVRWDKAADDCVAALQAAVTQNPQDRKLSLLIGELATRSEAFRVRWAAAHAQSFVAGNKVIQHRSAGLLELSHDRLTLASAPGLTLLVYGAEPGSPTWSRLTLLLPGEAHAMPA</sequence>
<dbReference type="Pfam" id="PF13560">
    <property type="entry name" value="HTH_31"/>
    <property type="match status" value="1"/>
</dbReference>
<dbReference type="PROSITE" id="PS50943">
    <property type="entry name" value="HTH_CROC1"/>
    <property type="match status" value="1"/>
</dbReference>
<dbReference type="Proteomes" id="UP001197247">
    <property type="component" value="Unassembled WGS sequence"/>
</dbReference>
<dbReference type="SMART" id="SM00530">
    <property type="entry name" value="HTH_XRE"/>
    <property type="match status" value="1"/>
</dbReference>
<dbReference type="PANTHER" id="PTHR35010:SF2">
    <property type="entry name" value="BLL4672 PROTEIN"/>
    <property type="match status" value="1"/>
</dbReference>
<protein>
    <submittedName>
        <fullName evidence="2">Helix-turn-helix domain-containing protein</fullName>
    </submittedName>
</protein>
<gene>
    <name evidence="2" type="ORF">KIH74_35175</name>
</gene>
<proteinExistence type="predicted"/>
<dbReference type="Pfam" id="PF17765">
    <property type="entry name" value="MLTR_LBD"/>
    <property type="match status" value="1"/>
</dbReference>
<name>A0ABS5TTW3_9ACTN</name>
<organism evidence="2 3">
    <name type="scientific">Kineosporia corallincola</name>
    <dbReference type="NCBI Taxonomy" id="2835133"/>
    <lineage>
        <taxon>Bacteria</taxon>
        <taxon>Bacillati</taxon>
        <taxon>Actinomycetota</taxon>
        <taxon>Actinomycetes</taxon>
        <taxon>Kineosporiales</taxon>
        <taxon>Kineosporiaceae</taxon>
        <taxon>Kineosporia</taxon>
    </lineage>
</organism>
<dbReference type="SUPFAM" id="SSF47413">
    <property type="entry name" value="lambda repressor-like DNA-binding domains"/>
    <property type="match status" value="1"/>
</dbReference>
<dbReference type="RefSeq" id="WP_214160779.1">
    <property type="nucleotide sequence ID" value="NZ_JAHBAY010000025.1"/>
</dbReference>
<dbReference type="Gene3D" id="3.30.450.180">
    <property type="match status" value="1"/>
</dbReference>
<reference evidence="2 3" key="1">
    <citation type="submission" date="2021-05" db="EMBL/GenBank/DDBJ databases">
        <title>Kineosporia and Streptomyces sp. nov. two new marine actinobacteria isolated from Coral.</title>
        <authorList>
            <person name="Buangrab K."/>
            <person name="Sutthacheep M."/>
            <person name="Yeemin T."/>
            <person name="Harunari E."/>
            <person name="Igarashi Y."/>
            <person name="Kanchanasin P."/>
            <person name="Tanasupawat S."/>
            <person name="Phongsopitanun W."/>
        </authorList>
    </citation>
    <scope>NUCLEOTIDE SEQUENCE [LARGE SCALE GENOMIC DNA]</scope>
    <source>
        <strain evidence="2 3">J2-2</strain>
    </source>
</reference>
<comment type="caution">
    <text evidence="2">The sequence shown here is derived from an EMBL/GenBank/DDBJ whole genome shotgun (WGS) entry which is preliminary data.</text>
</comment>
<dbReference type="InterPro" id="IPR001387">
    <property type="entry name" value="Cro/C1-type_HTH"/>
</dbReference>
<dbReference type="EMBL" id="JAHBAY010000025">
    <property type="protein sequence ID" value="MBT0774239.1"/>
    <property type="molecule type" value="Genomic_DNA"/>
</dbReference>
<evidence type="ECO:0000313" key="3">
    <source>
        <dbReference type="Proteomes" id="UP001197247"/>
    </source>
</evidence>
<dbReference type="InterPro" id="IPR041413">
    <property type="entry name" value="MLTR_LBD"/>
</dbReference>
<dbReference type="PANTHER" id="PTHR35010">
    <property type="entry name" value="BLL4672 PROTEIN-RELATED"/>
    <property type="match status" value="1"/>
</dbReference>